<accession>A0A5E4PLP3</accession>
<evidence type="ECO:0000313" key="1">
    <source>
        <dbReference type="EMBL" id="VVC86239.1"/>
    </source>
</evidence>
<organism evidence="1 2">
    <name type="scientific">Leptidea sinapis</name>
    <dbReference type="NCBI Taxonomy" id="189913"/>
    <lineage>
        <taxon>Eukaryota</taxon>
        <taxon>Metazoa</taxon>
        <taxon>Ecdysozoa</taxon>
        <taxon>Arthropoda</taxon>
        <taxon>Hexapoda</taxon>
        <taxon>Insecta</taxon>
        <taxon>Pterygota</taxon>
        <taxon>Neoptera</taxon>
        <taxon>Endopterygota</taxon>
        <taxon>Lepidoptera</taxon>
        <taxon>Glossata</taxon>
        <taxon>Ditrysia</taxon>
        <taxon>Papilionoidea</taxon>
        <taxon>Pieridae</taxon>
        <taxon>Dismorphiinae</taxon>
        <taxon>Leptidea</taxon>
    </lineage>
</organism>
<name>A0A5E4PLP3_9NEOP</name>
<dbReference type="EMBL" id="FZQP02000002">
    <property type="protein sequence ID" value="VVC86239.1"/>
    <property type="molecule type" value="Genomic_DNA"/>
</dbReference>
<proteinExistence type="predicted"/>
<protein>
    <recommendedName>
        <fullName evidence="3">Rad21/Rec8-like protein N-terminal domain-containing protein</fullName>
    </recommendedName>
</protein>
<gene>
    <name evidence="1" type="ORF">LSINAPIS_LOCUS96</name>
</gene>
<sequence>MRGLVRLYARQAELLVGELWTIRINVTAPSRSPTIQRPKRLSLPRQQEEVEEVGPNLEELIENAGNTVARVQDITLREVTLPEIRVWDVIIFSLLHIYESL</sequence>
<dbReference type="Proteomes" id="UP000324832">
    <property type="component" value="Unassembled WGS sequence"/>
</dbReference>
<dbReference type="AlphaFoldDB" id="A0A5E4PLP3"/>
<evidence type="ECO:0008006" key="3">
    <source>
        <dbReference type="Google" id="ProtNLM"/>
    </source>
</evidence>
<evidence type="ECO:0000313" key="2">
    <source>
        <dbReference type="Proteomes" id="UP000324832"/>
    </source>
</evidence>
<keyword evidence="2" id="KW-1185">Reference proteome</keyword>
<reference evidence="1 2" key="1">
    <citation type="submission" date="2017-07" db="EMBL/GenBank/DDBJ databases">
        <authorList>
            <person name="Talla V."/>
            <person name="Backstrom N."/>
        </authorList>
    </citation>
    <scope>NUCLEOTIDE SEQUENCE [LARGE SCALE GENOMIC DNA]</scope>
</reference>